<evidence type="ECO:0000313" key="1">
    <source>
        <dbReference type="EMBL" id="MPL54990.1"/>
    </source>
</evidence>
<reference evidence="1" key="1">
    <citation type="submission" date="2019-08" db="EMBL/GenBank/DDBJ databases">
        <authorList>
            <person name="Kucharzyk K."/>
            <person name="Murdoch R.W."/>
            <person name="Higgins S."/>
            <person name="Loffler F."/>
        </authorList>
    </citation>
    <scope>NUCLEOTIDE SEQUENCE</scope>
</reference>
<organism evidence="1">
    <name type="scientific">bioreactor metagenome</name>
    <dbReference type="NCBI Taxonomy" id="1076179"/>
    <lineage>
        <taxon>unclassified sequences</taxon>
        <taxon>metagenomes</taxon>
        <taxon>ecological metagenomes</taxon>
    </lineage>
</organism>
<gene>
    <name evidence="1" type="ORF">SDC9_00457</name>
</gene>
<sequence length="154" mass="17492">MKLQKYFLNLYCLYFIMHGNLKILFLSFTLALFLAPGISLACSKKEKQLFKNRAHTETFIKQSFATIHPSCDSGDCKDECCHPKSHNCQTEGCSGNCSGNLCSSAQYTFLADSKFLEDFKNEDSGYYSNNSNFYYQNPHYSGGFHTVWIPPKIG</sequence>
<protein>
    <submittedName>
        <fullName evidence="1">Uncharacterized protein</fullName>
    </submittedName>
</protein>
<dbReference type="EMBL" id="VSSQ01000001">
    <property type="protein sequence ID" value="MPL54990.1"/>
    <property type="molecule type" value="Genomic_DNA"/>
</dbReference>
<proteinExistence type="predicted"/>
<accession>A0A644SJW0</accession>
<comment type="caution">
    <text evidence="1">The sequence shown here is derived from an EMBL/GenBank/DDBJ whole genome shotgun (WGS) entry which is preliminary data.</text>
</comment>
<name>A0A644SJW0_9ZZZZ</name>
<dbReference type="AlphaFoldDB" id="A0A644SJW0"/>